<sequence length="118" mass="12484">MAELWLRTGLNPDDPDALVLAVVVNQDGTPGERAAARLGSHGYEGDGCFTLVQTDGWAEHRLDGEVLTVDIVASPAVLEALGIGTAGFPERSAVDPDAVRLLRVSAQVVPADHERAWT</sequence>
<protein>
    <submittedName>
        <fullName evidence="1">Uncharacterized protein</fullName>
    </submittedName>
</protein>
<organism evidence="1 2">
    <name type="scientific">Actinomadura viridis</name>
    <dbReference type="NCBI Taxonomy" id="58110"/>
    <lineage>
        <taxon>Bacteria</taxon>
        <taxon>Bacillati</taxon>
        <taxon>Actinomycetota</taxon>
        <taxon>Actinomycetes</taxon>
        <taxon>Streptosporangiales</taxon>
        <taxon>Thermomonosporaceae</taxon>
        <taxon>Actinomadura</taxon>
    </lineage>
</organism>
<reference evidence="1" key="1">
    <citation type="submission" date="2020-11" db="EMBL/GenBank/DDBJ databases">
        <title>Sequencing the genomes of 1000 actinobacteria strains.</title>
        <authorList>
            <person name="Klenk H.-P."/>
        </authorList>
    </citation>
    <scope>NUCLEOTIDE SEQUENCE</scope>
    <source>
        <strain evidence="1">DSM 43175</strain>
    </source>
</reference>
<name>A0A931GLD1_9ACTN</name>
<comment type="caution">
    <text evidence="1">The sequence shown here is derived from an EMBL/GenBank/DDBJ whole genome shotgun (WGS) entry which is preliminary data.</text>
</comment>
<keyword evidence="2" id="KW-1185">Reference proteome</keyword>
<accession>A0A931GLD1</accession>
<dbReference type="EMBL" id="JADOUA010000001">
    <property type="protein sequence ID" value="MBG6091352.1"/>
    <property type="molecule type" value="Genomic_DNA"/>
</dbReference>
<dbReference type="AlphaFoldDB" id="A0A931GLD1"/>
<proteinExistence type="predicted"/>
<gene>
    <name evidence="1" type="ORF">IW256_005465</name>
</gene>
<evidence type="ECO:0000313" key="1">
    <source>
        <dbReference type="EMBL" id="MBG6091352.1"/>
    </source>
</evidence>
<dbReference type="RefSeq" id="WP_197013676.1">
    <property type="nucleotide sequence ID" value="NZ_BAABES010000001.1"/>
</dbReference>
<dbReference type="Proteomes" id="UP000614047">
    <property type="component" value="Unassembled WGS sequence"/>
</dbReference>
<evidence type="ECO:0000313" key="2">
    <source>
        <dbReference type="Proteomes" id="UP000614047"/>
    </source>
</evidence>